<sequence>MAMKRDVQGKFALKNEDYRKVRSLRLTDRTWKVLGIAAECSGVTRADYLEQIVREQNRSSITQQKEEVLPSITRNEVKELPCNTWQDKEIERLKAEIHDLSQENVQRVERATIVLPQIPDLEAKRDRVLLDLKLGKQAPGYKAAQKALNRFIALIEPPR</sequence>
<comment type="caution">
    <text evidence="2">The sequence shown here is derived from an EMBL/GenBank/DDBJ whole genome shotgun (WGS) entry which is preliminary data.</text>
</comment>
<dbReference type="AlphaFoldDB" id="A0AB37UCK5"/>
<accession>A0AB37UCK5</accession>
<evidence type="ECO:0000313" key="3">
    <source>
        <dbReference type="Proteomes" id="UP000282574"/>
    </source>
</evidence>
<keyword evidence="1" id="KW-0175">Coiled coil</keyword>
<reference evidence="2 3" key="1">
    <citation type="journal article" date="2019" name="Genome Biol. Evol.">
        <title>Day and night: Metabolic profiles and evolutionary relationships of six axenic non-marine cyanobacteria.</title>
        <authorList>
            <person name="Will S.E."/>
            <person name="Henke P."/>
            <person name="Boedeker C."/>
            <person name="Huang S."/>
            <person name="Brinkmann H."/>
            <person name="Rohde M."/>
            <person name="Jarek M."/>
            <person name="Friedl T."/>
            <person name="Seufert S."/>
            <person name="Schumacher M."/>
            <person name="Overmann J."/>
            <person name="Neumann-Schaal M."/>
            <person name="Petersen J."/>
        </authorList>
    </citation>
    <scope>NUCLEOTIDE SEQUENCE [LARGE SCALE GENOMIC DNA]</scope>
    <source>
        <strain evidence="2 3">SAG 39.79</strain>
    </source>
</reference>
<proteinExistence type="predicted"/>
<dbReference type="Proteomes" id="UP000282574">
    <property type="component" value="Unassembled WGS sequence"/>
</dbReference>
<evidence type="ECO:0008006" key="4">
    <source>
        <dbReference type="Google" id="ProtNLM"/>
    </source>
</evidence>
<keyword evidence="3" id="KW-1185">Reference proteome</keyword>
<name>A0AB37UCK5_9CYAN</name>
<dbReference type="EMBL" id="RSCK01000098">
    <property type="protein sequence ID" value="RUT03358.1"/>
    <property type="molecule type" value="Genomic_DNA"/>
</dbReference>
<feature type="coiled-coil region" evidence="1">
    <location>
        <begin position="83"/>
        <end position="110"/>
    </location>
</feature>
<protein>
    <recommendedName>
        <fullName evidence="4">Ribbon-helix-helix protein CopG domain-containing protein</fullName>
    </recommendedName>
</protein>
<organism evidence="2 3">
    <name type="scientific">Chroococcidiopsis cubana SAG 39.79</name>
    <dbReference type="NCBI Taxonomy" id="388085"/>
    <lineage>
        <taxon>Bacteria</taxon>
        <taxon>Bacillati</taxon>
        <taxon>Cyanobacteriota</taxon>
        <taxon>Cyanophyceae</taxon>
        <taxon>Chroococcidiopsidales</taxon>
        <taxon>Chroococcidiopsidaceae</taxon>
        <taxon>Chroococcidiopsis</taxon>
    </lineage>
</organism>
<evidence type="ECO:0000256" key="1">
    <source>
        <dbReference type="SAM" id="Coils"/>
    </source>
</evidence>
<gene>
    <name evidence="2" type="ORF">DSM107010_60450</name>
</gene>
<evidence type="ECO:0000313" key="2">
    <source>
        <dbReference type="EMBL" id="RUT03358.1"/>
    </source>
</evidence>